<accession>A0A6J6UT60</accession>
<evidence type="ECO:0000256" key="3">
    <source>
        <dbReference type="ARBA" id="ARBA00023315"/>
    </source>
</evidence>
<dbReference type="InterPro" id="IPR016181">
    <property type="entry name" value="Acyl_CoA_acyltransferase"/>
</dbReference>
<keyword evidence="2" id="KW-0808">Transferase</keyword>
<dbReference type="AlphaFoldDB" id="A0A6J6UT60"/>
<dbReference type="SUPFAM" id="SSF55729">
    <property type="entry name" value="Acyl-CoA N-acyltransferases (Nat)"/>
    <property type="match status" value="1"/>
</dbReference>
<dbReference type="PANTHER" id="PTHR36449:SF1">
    <property type="entry name" value="ACETYLTRANSFERASE"/>
    <property type="match status" value="1"/>
</dbReference>
<proteinExistence type="predicted"/>
<dbReference type="GO" id="GO:0016746">
    <property type="term" value="F:acyltransferase activity"/>
    <property type="evidence" value="ECO:0007669"/>
    <property type="project" value="UniProtKB-KW"/>
</dbReference>
<dbReference type="PANTHER" id="PTHR36449">
    <property type="entry name" value="ACETYLTRANSFERASE-RELATED"/>
    <property type="match status" value="1"/>
</dbReference>
<evidence type="ECO:0000256" key="1">
    <source>
        <dbReference type="ARBA" id="ARBA00022649"/>
    </source>
</evidence>
<name>A0A6J6UT60_9ZZZZ</name>
<sequence>MVRVSVWCEPVSGIVVGYYAIVPTNVAPEGLTRKVRGGYSGPIPGYLIARLALSRDLHGGGYGADLLLDALEAVAAAANLAGGRLVVVDAIDEKAFGFYERCGLTPIGDSERLFTRIDEISESLALAQYGLPPADTKAAAAGFRWATSGTPDYLMLLQIEPVAHTSRSSSRPKDAVADMFGALGFRSIAEESDALASASPDIHCRIDSPHHATIVIRLDERAAVDVPIPHDRPDLSARLSDDRVARIYATTDSIGQDGLIDRDMLARDIAAGSVMAATVAVVRS</sequence>
<dbReference type="EMBL" id="CAEZYZ010000263">
    <property type="protein sequence ID" value="CAB4761779.1"/>
    <property type="molecule type" value="Genomic_DNA"/>
</dbReference>
<organism evidence="4">
    <name type="scientific">freshwater metagenome</name>
    <dbReference type="NCBI Taxonomy" id="449393"/>
    <lineage>
        <taxon>unclassified sequences</taxon>
        <taxon>metagenomes</taxon>
        <taxon>ecological metagenomes</taxon>
    </lineage>
</organism>
<dbReference type="Gene3D" id="3.40.630.30">
    <property type="match status" value="1"/>
</dbReference>
<protein>
    <submittedName>
        <fullName evidence="4">Unannotated protein</fullName>
    </submittedName>
</protein>
<keyword evidence="1" id="KW-1277">Toxin-antitoxin system</keyword>
<evidence type="ECO:0000256" key="2">
    <source>
        <dbReference type="ARBA" id="ARBA00022679"/>
    </source>
</evidence>
<evidence type="ECO:0000313" key="4">
    <source>
        <dbReference type="EMBL" id="CAB4761779.1"/>
    </source>
</evidence>
<keyword evidence="3" id="KW-0012">Acyltransferase</keyword>
<gene>
    <name evidence="4" type="ORF">UFOPK2810_01389</name>
</gene>
<reference evidence="4" key="1">
    <citation type="submission" date="2020-05" db="EMBL/GenBank/DDBJ databases">
        <authorList>
            <person name="Chiriac C."/>
            <person name="Salcher M."/>
            <person name="Ghai R."/>
            <person name="Kavagutti S V."/>
        </authorList>
    </citation>
    <scope>NUCLEOTIDE SEQUENCE</scope>
</reference>